<dbReference type="Gene3D" id="1.25.40.10">
    <property type="entry name" value="Tetratricopeptide repeat domain"/>
    <property type="match status" value="1"/>
</dbReference>
<dbReference type="SUPFAM" id="SSF48452">
    <property type="entry name" value="TPR-like"/>
    <property type="match status" value="1"/>
</dbReference>
<proteinExistence type="predicted"/>
<evidence type="ECO:0000256" key="1">
    <source>
        <dbReference type="SAM" id="MobiDB-lite"/>
    </source>
</evidence>
<name>A0ABW5G988_9PSEU</name>
<gene>
    <name evidence="3" type="ORF">ACFSYJ_03685</name>
</gene>
<keyword evidence="4" id="KW-1185">Reference proteome</keyword>
<dbReference type="InterPro" id="IPR011990">
    <property type="entry name" value="TPR-like_helical_dom_sf"/>
</dbReference>
<evidence type="ECO:0000259" key="2">
    <source>
        <dbReference type="Pfam" id="PF12770"/>
    </source>
</evidence>
<feature type="domain" description="CHAT" evidence="2">
    <location>
        <begin position="607"/>
        <end position="865"/>
    </location>
</feature>
<sequence length="866" mass="93530">MDSHLRPELARMVQAAMAEPDQHVPFFADSREDVLSPETLETIAGFLGAARHRLGPDRVPPSDVDLETVYLAACYFWARCRFLSEEQSRWEHRVSLALLSVVHAIRPESVPQPRRAQFARHPDEPAPVADILHGTAMILAAGSGRHRRESGLWTAVALLGYARDAVTGGPAPELVFDHGVLFAGLHEFTGDPDHLRAAVALMRKAVAMFPGEAPETMLTTLARTREQAEKAQQPPEPLPGDVERDTASARDSLAGIRRDSPDYGRLLTALGTALHRRFAVFGSLGDLAEAIRCLETAVAHTPMTRDDQPAARIALALALADRGKHAGQPGDLDRATTLLSEVTTDPAAGEPHRRRARHELARLPDRPEPAREEPVVTAHDIPFRLRAAYSRGLRCALLGHADQASRAFGHALDDLLPKLSGSPRGIPSPAGDAAAVALERGSPAEALVRLEQGRAAVLAAAVGLRPHAELAARHPGPARRLAESCATLNHDAASARDRRRAEDDFRETVSEIRALPGFDRFLRHRDFWSLRKAAAQGPVVVVNVAELGCAALLVAPGADAPEVVPLPGVTRPEVFHRAEAFLAAATALSLVDGQTERAGHDRTVTTTLDWLWDHIAGPVLKALDLDEHSEEGPRLWWCPTGPLSLLPLHAARCAADGSHACDRVVSSYTPTLGALLDARARRETTVRPFLGVGAGPRHAVDAELAALPRHPSLLVGTRATRDAVLAAIRSRHRAHFACHTEHDPAAPSRSGLALHDGPLTVRELAAEQPDGEFAFLLTGHTLPGGPGDETLTLAAACRLAGYRHVVGSLWPTGTEVRRLLTRELYRLLSPTADDTALALHRATRRLRTESRYATTPFWASFVHIGP</sequence>
<protein>
    <submittedName>
        <fullName evidence="3">CHAT domain-containing protein</fullName>
    </submittedName>
</protein>
<dbReference type="Pfam" id="PF12770">
    <property type="entry name" value="CHAT"/>
    <property type="match status" value="1"/>
</dbReference>
<comment type="caution">
    <text evidence="3">The sequence shown here is derived from an EMBL/GenBank/DDBJ whole genome shotgun (WGS) entry which is preliminary data.</text>
</comment>
<feature type="region of interest" description="Disordered" evidence="1">
    <location>
        <begin position="225"/>
        <end position="247"/>
    </location>
</feature>
<evidence type="ECO:0000313" key="3">
    <source>
        <dbReference type="EMBL" id="MFD2457682.1"/>
    </source>
</evidence>
<dbReference type="RefSeq" id="WP_345389216.1">
    <property type="nucleotide sequence ID" value="NZ_BAABHG010000003.1"/>
</dbReference>
<dbReference type="EMBL" id="JBHUKU010000002">
    <property type="protein sequence ID" value="MFD2457682.1"/>
    <property type="molecule type" value="Genomic_DNA"/>
</dbReference>
<organism evidence="3 4">
    <name type="scientific">Amycolatopsis samaneae</name>
    <dbReference type="NCBI Taxonomy" id="664691"/>
    <lineage>
        <taxon>Bacteria</taxon>
        <taxon>Bacillati</taxon>
        <taxon>Actinomycetota</taxon>
        <taxon>Actinomycetes</taxon>
        <taxon>Pseudonocardiales</taxon>
        <taxon>Pseudonocardiaceae</taxon>
        <taxon>Amycolatopsis</taxon>
    </lineage>
</organism>
<accession>A0ABW5G988</accession>
<reference evidence="4" key="1">
    <citation type="journal article" date="2019" name="Int. J. Syst. Evol. Microbiol.">
        <title>The Global Catalogue of Microorganisms (GCM) 10K type strain sequencing project: providing services to taxonomists for standard genome sequencing and annotation.</title>
        <authorList>
            <consortium name="The Broad Institute Genomics Platform"/>
            <consortium name="The Broad Institute Genome Sequencing Center for Infectious Disease"/>
            <person name="Wu L."/>
            <person name="Ma J."/>
        </authorList>
    </citation>
    <scope>NUCLEOTIDE SEQUENCE [LARGE SCALE GENOMIC DNA]</scope>
    <source>
        <strain evidence="4">CGMCC 4.7643</strain>
    </source>
</reference>
<evidence type="ECO:0000313" key="4">
    <source>
        <dbReference type="Proteomes" id="UP001597419"/>
    </source>
</evidence>
<dbReference type="Proteomes" id="UP001597419">
    <property type="component" value="Unassembled WGS sequence"/>
</dbReference>
<dbReference type="InterPro" id="IPR024983">
    <property type="entry name" value="CHAT_dom"/>
</dbReference>